<gene>
    <name evidence="3" type="ORF">GIW81_15985</name>
</gene>
<keyword evidence="2" id="KW-0472">Membrane</keyword>
<reference evidence="3 4" key="1">
    <citation type="submission" date="2019-11" db="EMBL/GenBank/DDBJ databases">
        <title>Identification of a novel strain.</title>
        <authorList>
            <person name="Xu Q."/>
            <person name="Wang G."/>
        </authorList>
    </citation>
    <scope>NUCLEOTIDE SEQUENCE [LARGE SCALE GENOMIC DNA]</scope>
    <source>
        <strain evidence="4">xq</strain>
    </source>
</reference>
<feature type="compositionally biased region" description="Basic residues" evidence="1">
    <location>
        <begin position="278"/>
        <end position="288"/>
    </location>
</feature>
<dbReference type="Proteomes" id="UP000440694">
    <property type="component" value="Unassembled WGS sequence"/>
</dbReference>
<dbReference type="InterPro" id="IPR010865">
    <property type="entry name" value="DUF1499"/>
</dbReference>
<dbReference type="EMBL" id="WMBQ01000002">
    <property type="protein sequence ID" value="MTD95840.1"/>
    <property type="molecule type" value="Genomic_DNA"/>
</dbReference>
<feature type="transmembrane region" description="Helical" evidence="2">
    <location>
        <begin position="49"/>
        <end position="70"/>
    </location>
</feature>
<feature type="region of interest" description="Disordered" evidence="1">
    <location>
        <begin position="258"/>
        <end position="288"/>
    </location>
</feature>
<evidence type="ECO:0000256" key="1">
    <source>
        <dbReference type="SAM" id="MobiDB-lite"/>
    </source>
</evidence>
<evidence type="ECO:0000313" key="3">
    <source>
        <dbReference type="EMBL" id="MTD95840.1"/>
    </source>
</evidence>
<name>A0A6I3KPH6_9HYPH</name>
<accession>A0A6I3KPH6</accession>
<dbReference type="Pfam" id="PF07386">
    <property type="entry name" value="DUF1499"/>
    <property type="match status" value="1"/>
</dbReference>
<comment type="caution">
    <text evidence="3">The sequence shown here is derived from an EMBL/GenBank/DDBJ whole genome shotgun (WGS) entry which is preliminary data.</text>
</comment>
<keyword evidence="2" id="KW-1133">Transmembrane helix</keyword>
<sequence>MRPPPPLGPSFFARWTSRVAVFSAVLLATAIFLHRLFSLPTPIAENLAWVAFVGAGLSLLMSALATIGIWRTGRPGTARVVFAIIVSLGLMLWPIIFLPKYESLPSINDVTTDVTSPPPFVEIAKLRAPGSNPVEYPGPSFARKQLAAYPDIKPIEIDRPAEEVFGLAAEAIKRLKMEIVHQEAPDVGAGRAGLIEVADRTLILGLYEDVAIRVTGSDQSARVDVRSASRYGSHDLGRNADRVRQILKEIVTVMESTVPAARVEQPDEAKAAKEERPRNRRSKNRRRR</sequence>
<keyword evidence="4" id="KW-1185">Reference proteome</keyword>
<keyword evidence="2" id="KW-0812">Transmembrane</keyword>
<feature type="transmembrane region" description="Helical" evidence="2">
    <location>
        <begin position="20"/>
        <end position="37"/>
    </location>
</feature>
<evidence type="ECO:0000256" key="2">
    <source>
        <dbReference type="SAM" id="Phobius"/>
    </source>
</evidence>
<organism evidence="3 4">
    <name type="scientific">Hyphomicrobium album</name>
    <dbReference type="NCBI Taxonomy" id="2665159"/>
    <lineage>
        <taxon>Bacteria</taxon>
        <taxon>Pseudomonadati</taxon>
        <taxon>Pseudomonadota</taxon>
        <taxon>Alphaproteobacteria</taxon>
        <taxon>Hyphomicrobiales</taxon>
        <taxon>Hyphomicrobiaceae</taxon>
        <taxon>Hyphomicrobium</taxon>
    </lineage>
</organism>
<feature type="transmembrane region" description="Helical" evidence="2">
    <location>
        <begin position="76"/>
        <end position="98"/>
    </location>
</feature>
<evidence type="ECO:0000313" key="4">
    <source>
        <dbReference type="Proteomes" id="UP000440694"/>
    </source>
</evidence>
<dbReference type="AlphaFoldDB" id="A0A6I3KPH6"/>
<protein>
    <submittedName>
        <fullName evidence="3">DUF1499 domain-containing protein</fullName>
    </submittedName>
</protein>
<feature type="compositionally biased region" description="Basic and acidic residues" evidence="1">
    <location>
        <begin position="264"/>
        <end position="277"/>
    </location>
</feature>
<proteinExistence type="predicted"/>